<organism evidence="1 2">
    <name type="scientific">Oidiodendron maius (strain Zn)</name>
    <dbReference type="NCBI Taxonomy" id="913774"/>
    <lineage>
        <taxon>Eukaryota</taxon>
        <taxon>Fungi</taxon>
        <taxon>Dikarya</taxon>
        <taxon>Ascomycota</taxon>
        <taxon>Pezizomycotina</taxon>
        <taxon>Leotiomycetes</taxon>
        <taxon>Leotiomycetes incertae sedis</taxon>
        <taxon>Myxotrichaceae</taxon>
        <taxon>Oidiodendron</taxon>
    </lineage>
</organism>
<protein>
    <submittedName>
        <fullName evidence="1">Uncharacterized protein</fullName>
    </submittedName>
</protein>
<evidence type="ECO:0000313" key="1">
    <source>
        <dbReference type="EMBL" id="KIN05953.1"/>
    </source>
</evidence>
<evidence type="ECO:0000313" key="2">
    <source>
        <dbReference type="Proteomes" id="UP000054321"/>
    </source>
</evidence>
<reference evidence="1 2" key="1">
    <citation type="submission" date="2014-04" db="EMBL/GenBank/DDBJ databases">
        <authorList>
            <consortium name="DOE Joint Genome Institute"/>
            <person name="Kuo A."/>
            <person name="Martino E."/>
            <person name="Perotto S."/>
            <person name="Kohler A."/>
            <person name="Nagy L.G."/>
            <person name="Floudas D."/>
            <person name="Copeland A."/>
            <person name="Barry K.W."/>
            <person name="Cichocki N."/>
            <person name="Veneault-Fourrey C."/>
            <person name="LaButti K."/>
            <person name="Lindquist E.A."/>
            <person name="Lipzen A."/>
            <person name="Lundell T."/>
            <person name="Morin E."/>
            <person name="Murat C."/>
            <person name="Sun H."/>
            <person name="Tunlid A."/>
            <person name="Henrissat B."/>
            <person name="Grigoriev I.V."/>
            <person name="Hibbett D.S."/>
            <person name="Martin F."/>
            <person name="Nordberg H.P."/>
            <person name="Cantor M.N."/>
            <person name="Hua S.X."/>
        </authorList>
    </citation>
    <scope>NUCLEOTIDE SEQUENCE [LARGE SCALE GENOMIC DNA]</scope>
    <source>
        <strain evidence="1 2">Zn</strain>
    </source>
</reference>
<keyword evidence="2" id="KW-1185">Reference proteome</keyword>
<sequence>MLVLDIDASHSRTFSDKGDSGSFVWDSDGYVSGMFWGGKERSSQYYITPVQYILEDIRQVCNAKEARLVVRREDETDVVFGPPERRSHVGPVIEVGSSMGY</sequence>
<dbReference type="OrthoDB" id="3563428at2759"/>
<name>A0A0C3DV24_OIDMZ</name>
<dbReference type="Proteomes" id="UP000054321">
    <property type="component" value="Unassembled WGS sequence"/>
</dbReference>
<accession>A0A0C3DV24</accession>
<dbReference type="InParanoid" id="A0A0C3DV24"/>
<gene>
    <name evidence="1" type="ORF">OIDMADRAFT_17080</name>
</gene>
<proteinExistence type="predicted"/>
<dbReference type="AlphaFoldDB" id="A0A0C3DV24"/>
<reference evidence="2" key="2">
    <citation type="submission" date="2015-01" db="EMBL/GenBank/DDBJ databases">
        <title>Evolutionary Origins and Diversification of the Mycorrhizal Mutualists.</title>
        <authorList>
            <consortium name="DOE Joint Genome Institute"/>
            <consortium name="Mycorrhizal Genomics Consortium"/>
            <person name="Kohler A."/>
            <person name="Kuo A."/>
            <person name="Nagy L.G."/>
            <person name="Floudas D."/>
            <person name="Copeland A."/>
            <person name="Barry K.W."/>
            <person name="Cichocki N."/>
            <person name="Veneault-Fourrey C."/>
            <person name="LaButti K."/>
            <person name="Lindquist E.A."/>
            <person name="Lipzen A."/>
            <person name="Lundell T."/>
            <person name="Morin E."/>
            <person name="Murat C."/>
            <person name="Riley R."/>
            <person name="Ohm R."/>
            <person name="Sun H."/>
            <person name="Tunlid A."/>
            <person name="Henrissat B."/>
            <person name="Grigoriev I.V."/>
            <person name="Hibbett D.S."/>
            <person name="Martin F."/>
        </authorList>
    </citation>
    <scope>NUCLEOTIDE SEQUENCE [LARGE SCALE GENOMIC DNA]</scope>
    <source>
        <strain evidence="2">Zn</strain>
    </source>
</reference>
<dbReference type="HOGENOM" id="CLU_2292473_0_0_1"/>
<dbReference type="EMBL" id="KN832871">
    <property type="protein sequence ID" value="KIN05953.1"/>
    <property type="molecule type" value="Genomic_DNA"/>
</dbReference>